<keyword evidence="6 7" id="KW-0472">Membrane</keyword>
<dbReference type="InterPro" id="IPR000515">
    <property type="entry name" value="MetI-like"/>
</dbReference>
<dbReference type="InterPro" id="IPR050366">
    <property type="entry name" value="BP-dependent_transpt_permease"/>
</dbReference>
<comment type="caution">
    <text evidence="9">The sequence shown here is derived from an EMBL/GenBank/DDBJ whole genome shotgun (WGS) entry which is preliminary data.</text>
</comment>
<feature type="transmembrane region" description="Helical" evidence="7">
    <location>
        <begin position="147"/>
        <end position="167"/>
    </location>
</feature>
<reference evidence="9 10" key="1">
    <citation type="journal article" date="2014" name="Nature">
        <title>An environmental bacterial taxon with a large and distinct metabolic repertoire.</title>
        <authorList>
            <person name="Wilson M.C."/>
            <person name="Mori T."/>
            <person name="Ruckert C."/>
            <person name="Uria A.R."/>
            <person name="Helf M.J."/>
            <person name="Takada K."/>
            <person name="Gernert C."/>
            <person name="Steffens U.A."/>
            <person name="Heycke N."/>
            <person name="Schmitt S."/>
            <person name="Rinke C."/>
            <person name="Helfrich E.J."/>
            <person name="Brachmann A.O."/>
            <person name="Gurgui C."/>
            <person name="Wakimoto T."/>
            <person name="Kracht M."/>
            <person name="Crusemann M."/>
            <person name="Hentschel U."/>
            <person name="Abe I."/>
            <person name="Matsunaga S."/>
            <person name="Kalinowski J."/>
            <person name="Takeyama H."/>
            <person name="Piel J."/>
        </authorList>
    </citation>
    <scope>NUCLEOTIDE SEQUENCE [LARGE SCALE GENOMIC DNA]</scope>
    <source>
        <strain evidence="10">TSY1</strain>
    </source>
</reference>
<comment type="subcellular location">
    <subcellularLocation>
        <location evidence="1 7">Cell membrane</location>
        <topology evidence="1 7">Multi-pass membrane protein</topology>
    </subcellularLocation>
</comment>
<dbReference type="AlphaFoldDB" id="W4LP99"/>
<evidence type="ECO:0000256" key="6">
    <source>
        <dbReference type="ARBA" id="ARBA00023136"/>
    </source>
</evidence>
<evidence type="ECO:0000259" key="8">
    <source>
        <dbReference type="PROSITE" id="PS50928"/>
    </source>
</evidence>
<dbReference type="Proteomes" id="UP000019141">
    <property type="component" value="Unassembled WGS sequence"/>
</dbReference>
<dbReference type="HOGENOM" id="CLU_028518_1_2_7"/>
<dbReference type="PATRIC" id="fig|1429438.4.peg.3103"/>
<dbReference type="Gene3D" id="1.10.3720.10">
    <property type="entry name" value="MetI-like"/>
    <property type="match status" value="1"/>
</dbReference>
<gene>
    <name evidence="9" type="ORF">ETSY1_15680</name>
</gene>
<feature type="transmembrane region" description="Helical" evidence="7">
    <location>
        <begin position="47"/>
        <end position="69"/>
    </location>
</feature>
<dbReference type="SUPFAM" id="SSF161098">
    <property type="entry name" value="MetI-like"/>
    <property type="match status" value="1"/>
</dbReference>
<sequence>MVDQTAKGFAGAGVGLTQPSTGEAGTPATPSQNLWLNVWRRFLRHRLALGGLMVLMVLALGTLIGPVLYDRSIDEIDFAVAMQGPSVAHPMGTDDMGQDLLARILYGGRVSMAVGLTAMLIAILLGTIVGAVSGFYGGAVDSVLMRLTDLFISLPSLPLLLIIVYLFRDTMRTLFDPEVGIFILIVTVIGGLRWMQPARLVRAALLSLKEKEFVEAAHAIGAPPGRLVMRHLLPNALSPVIVAASLGVGQAILAESSLSFLGLGFPPDMPTWGRLLFDAKDFLDLAPHWALFPGTMIFLAVLSINYVGDGLRDALDARKVL</sequence>
<comment type="similarity">
    <text evidence="7">Belongs to the binding-protein-dependent transport system permease family.</text>
</comment>
<feature type="transmembrane region" description="Helical" evidence="7">
    <location>
        <begin position="285"/>
        <end position="308"/>
    </location>
</feature>
<evidence type="ECO:0000256" key="2">
    <source>
        <dbReference type="ARBA" id="ARBA00022448"/>
    </source>
</evidence>
<feature type="domain" description="ABC transmembrane type-1" evidence="8">
    <location>
        <begin position="108"/>
        <end position="308"/>
    </location>
</feature>
<accession>W4LP99</accession>
<dbReference type="InterPro" id="IPR035906">
    <property type="entry name" value="MetI-like_sf"/>
</dbReference>
<evidence type="ECO:0000256" key="3">
    <source>
        <dbReference type="ARBA" id="ARBA00022475"/>
    </source>
</evidence>
<dbReference type="EMBL" id="AZHW01000468">
    <property type="protein sequence ID" value="ETW99241.1"/>
    <property type="molecule type" value="Genomic_DNA"/>
</dbReference>
<keyword evidence="10" id="KW-1185">Reference proteome</keyword>
<dbReference type="CDD" id="cd06261">
    <property type="entry name" value="TM_PBP2"/>
    <property type="match status" value="1"/>
</dbReference>
<evidence type="ECO:0000256" key="5">
    <source>
        <dbReference type="ARBA" id="ARBA00022989"/>
    </source>
</evidence>
<dbReference type="GO" id="GO:0055085">
    <property type="term" value="P:transmembrane transport"/>
    <property type="evidence" value="ECO:0007669"/>
    <property type="project" value="InterPro"/>
</dbReference>
<dbReference type="PANTHER" id="PTHR43386:SF23">
    <property type="entry name" value="ABC TRANSPORTER"/>
    <property type="match status" value="1"/>
</dbReference>
<dbReference type="InterPro" id="IPR025966">
    <property type="entry name" value="OppC_N"/>
</dbReference>
<dbReference type="GO" id="GO:0005886">
    <property type="term" value="C:plasma membrane"/>
    <property type="evidence" value="ECO:0007669"/>
    <property type="project" value="UniProtKB-SubCell"/>
</dbReference>
<evidence type="ECO:0000256" key="1">
    <source>
        <dbReference type="ARBA" id="ARBA00004651"/>
    </source>
</evidence>
<feature type="transmembrane region" description="Helical" evidence="7">
    <location>
        <begin position="179"/>
        <end position="195"/>
    </location>
</feature>
<feature type="transmembrane region" description="Helical" evidence="7">
    <location>
        <begin position="110"/>
        <end position="135"/>
    </location>
</feature>
<evidence type="ECO:0000313" key="9">
    <source>
        <dbReference type="EMBL" id="ETW99241.1"/>
    </source>
</evidence>
<organism evidence="9 10">
    <name type="scientific">Entotheonella factor</name>
    <dbReference type="NCBI Taxonomy" id="1429438"/>
    <lineage>
        <taxon>Bacteria</taxon>
        <taxon>Pseudomonadati</taxon>
        <taxon>Nitrospinota/Tectimicrobiota group</taxon>
        <taxon>Candidatus Tectimicrobiota</taxon>
        <taxon>Candidatus Entotheonellia</taxon>
        <taxon>Candidatus Entotheonellales</taxon>
        <taxon>Candidatus Entotheonellaceae</taxon>
        <taxon>Candidatus Entotheonella</taxon>
    </lineage>
</organism>
<feature type="transmembrane region" description="Helical" evidence="7">
    <location>
        <begin position="236"/>
        <end position="265"/>
    </location>
</feature>
<dbReference type="PANTHER" id="PTHR43386">
    <property type="entry name" value="OLIGOPEPTIDE TRANSPORT SYSTEM PERMEASE PROTEIN APPC"/>
    <property type="match status" value="1"/>
</dbReference>
<name>W4LP99_ENTF1</name>
<keyword evidence="5 7" id="KW-1133">Transmembrane helix</keyword>
<protein>
    <submittedName>
        <fullName evidence="9">Peptide ABC transporter permease</fullName>
    </submittedName>
</protein>
<proteinExistence type="inferred from homology"/>
<dbReference type="Pfam" id="PF00528">
    <property type="entry name" value="BPD_transp_1"/>
    <property type="match status" value="1"/>
</dbReference>
<evidence type="ECO:0000256" key="4">
    <source>
        <dbReference type="ARBA" id="ARBA00022692"/>
    </source>
</evidence>
<evidence type="ECO:0000313" key="10">
    <source>
        <dbReference type="Proteomes" id="UP000019141"/>
    </source>
</evidence>
<dbReference type="PROSITE" id="PS50928">
    <property type="entry name" value="ABC_TM1"/>
    <property type="match status" value="1"/>
</dbReference>
<evidence type="ECO:0000256" key="7">
    <source>
        <dbReference type="RuleBase" id="RU363032"/>
    </source>
</evidence>
<keyword evidence="4 7" id="KW-0812">Transmembrane</keyword>
<keyword evidence="3" id="KW-1003">Cell membrane</keyword>
<keyword evidence="2 7" id="KW-0813">Transport</keyword>
<dbReference type="Pfam" id="PF12911">
    <property type="entry name" value="OppC_N"/>
    <property type="match status" value="1"/>
</dbReference>